<dbReference type="AlphaFoldDB" id="A0AAV9ZDC8"/>
<name>A0AAV9ZDC8_9AGAR</name>
<evidence type="ECO:0000313" key="2">
    <source>
        <dbReference type="Proteomes" id="UP001362999"/>
    </source>
</evidence>
<dbReference type="EMBL" id="JAWWNJ010000164">
    <property type="protein sequence ID" value="KAK6977882.1"/>
    <property type="molecule type" value="Genomic_DNA"/>
</dbReference>
<proteinExistence type="predicted"/>
<organism evidence="1 2">
    <name type="scientific">Favolaschia claudopus</name>
    <dbReference type="NCBI Taxonomy" id="2862362"/>
    <lineage>
        <taxon>Eukaryota</taxon>
        <taxon>Fungi</taxon>
        <taxon>Dikarya</taxon>
        <taxon>Basidiomycota</taxon>
        <taxon>Agaricomycotina</taxon>
        <taxon>Agaricomycetes</taxon>
        <taxon>Agaricomycetidae</taxon>
        <taxon>Agaricales</taxon>
        <taxon>Marasmiineae</taxon>
        <taxon>Mycenaceae</taxon>
        <taxon>Favolaschia</taxon>
    </lineage>
</organism>
<comment type="caution">
    <text evidence="1">The sequence shown here is derived from an EMBL/GenBank/DDBJ whole genome shotgun (WGS) entry which is preliminary data.</text>
</comment>
<dbReference type="Proteomes" id="UP001362999">
    <property type="component" value="Unassembled WGS sequence"/>
</dbReference>
<accession>A0AAV9ZDC8</accession>
<reference evidence="1 2" key="1">
    <citation type="journal article" date="2024" name="J Genomics">
        <title>Draft genome sequencing and assembly of Favolaschia claudopus CIRM-BRFM 2984 isolated from oak limbs.</title>
        <authorList>
            <person name="Navarro D."/>
            <person name="Drula E."/>
            <person name="Chaduli D."/>
            <person name="Cazenave R."/>
            <person name="Ahrendt S."/>
            <person name="Wang J."/>
            <person name="Lipzen A."/>
            <person name="Daum C."/>
            <person name="Barry K."/>
            <person name="Grigoriev I.V."/>
            <person name="Favel A."/>
            <person name="Rosso M.N."/>
            <person name="Martin F."/>
        </authorList>
    </citation>
    <scope>NUCLEOTIDE SEQUENCE [LARGE SCALE GENOMIC DNA]</scope>
    <source>
        <strain evidence="1 2">CIRM-BRFM 2984</strain>
    </source>
</reference>
<protein>
    <submittedName>
        <fullName evidence="1">Uncharacterized protein</fullName>
    </submittedName>
</protein>
<gene>
    <name evidence="1" type="ORF">R3P38DRAFT_3236551</name>
</gene>
<keyword evidence="2" id="KW-1185">Reference proteome</keyword>
<sequence length="117" mass="12011">MHLLLPPTPSGHAKPGLKRAFAAQGPPFSHRRTLLALPHAPSLPTAQTLSPAVFIYHTILKPLVAATSPHLAHQLGLLSALPPSLSSTIAAIASVIVTATATASPAIAQTFLDPIAV</sequence>
<evidence type="ECO:0000313" key="1">
    <source>
        <dbReference type="EMBL" id="KAK6977882.1"/>
    </source>
</evidence>